<dbReference type="VEuPathDB" id="PlasmoDB:PVVCY_1002290"/>
<dbReference type="RefSeq" id="XP_008623901.2">
    <property type="nucleotide sequence ID" value="XM_008625679.2"/>
</dbReference>
<dbReference type="OrthoDB" id="382202at2759"/>
<gene>
    <name evidence="1" type="ORF">PVVCY_1002290</name>
</gene>
<dbReference type="Proteomes" id="UP000290582">
    <property type="component" value="Chromosome PVVCY_10"/>
</dbReference>
<organism evidence="1 2">
    <name type="scientific">Plasmodium vinckei vinckei</name>
    <dbReference type="NCBI Taxonomy" id="54757"/>
    <lineage>
        <taxon>Eukaryota</taxon>
        <taxon>Sar</taxon>
        <taxon>Alveolata</taxon>
        <taxon>Apicomplexa</taxon>
        <taxon>Aconoidasida</taxon>
        <taxon>Haemosporida</taxon>
        <taxon>Plasmodiidae</taxon>
        <taxon>Plasmodium</taxon>
        <taxon>Plasmodium (Vinckeia)</taxon>
    </lineage>
</organism>
<accession>A0A449BTT4</accession>
<dbReference type="EMBL" id="LR215066">
    <property type="protein sequence ID" value="VEV56886.1"/>
    <property type="molecule type" value="Genomic_DNA"/>
</dbReference>
<dbReference type="KEGG" id="pvv:PVVCY_1002290"/>
<dbReference type="GeneID" id="19960217"/>
<proteinExistence type="predicted"/>
<name>A0A449BTT4_PLAVN</name>
<evidence type="ECO:0000313" key="1">
    <source>
        <dbReference type="EMBL" id="VEV56886.1"/>
    </source>
</evidence>
<sequence>MDNGKNKFNERLLNEFENLKGYDTICDVLSYCLKNKQPNKYKEGKIIKNKYLYKLIESKYVNNIFCELFLNKKSAKKFANNTNIFSPYSVKKIVQIKKGKDEVEIDLENEYENEKPNDPVILHHDIKTETTYFYTSEGNNFYIFFKINHYINKELFYTNTNKYIPSIFIFFYDINNFNKIEDNTVPIQIYNNGKNVSSMNSQSLLTKYYEVYNHYKKEINDFLKNYNNLFKKNIKKKREIPINNTNVEEQKLKNQNYIKKNITDEQPNKICTDRLFIKEDQKKKKKNTHTQSQPITKKIVDHYVLLANYEDYNEISYFDFINIFENIFYKYNIIDCNFEHNLEKLNMLDKKWNDKTYDEQIDIYFNFKEKHKNDGTNKLSDTNIFFDNLKNDKIQLHKHQGIVSIPNERNNIIRNDHDINSGVHILMKENKNFNWWYKSYFIFSLTKNKNNFNQICAIKNFKKVNHLLKKNKNEIINNPIYIYSTRSKGGNEFYITYNNVNKCFSIFMPPFLIYFNKDKWVLFNLNEYNSQDQRKENSRLMLNILIELFLSIRMIYFKKKIIRKLKVYLLERTLKGYARCRMASVKNKSFNCRKASSKLNEKSNITYEYTFYSVIDNFFLAQGENYLGNNKLFKKIKKILLKCANFSKYVCFKFSKTKVEHICACIHDLVSWANKFEHEIFKNGRKEHVYIHFVQKKTNLLPNCINESCDKSNAISKRENTTFHKICSFKITSYKDKIFQISKNICMHLFHLFKSLEKSLNWDTIYILKHAQFILLRFPYICYTICYSKRKVQNLKRVLCRAYIRYGSMWFCKKYLKNTHKNILYLIKKKKKKLLWNTFLNKKDIFLFWYLLKIQKLLLYFYLCMITNYCAKKSLRCCCYCSAKKKKDIFSIREKEPKQVSYTYNMLHKTFTDLIKEIKSEKQKKKIFLHFRKNANISCLCKVKSSTFYEQSEKSSYFDCYKKAKKKKKKIAFTLKSVHMNKYFLKNKRNVQIIQNGNNNQKEEIVKDTSQTQNNILQNEYPIEEKSCLKQESYCNFFKLKNMKKLIIKYGDCLTTKINNEFNRSKKKHIFLNANKVKHELVKIAHLFQYEAKNVINFINMIYKGTSQTTFEIYTKENLNDDKNIHDENITSYKNKEREKMKDNLQEVSQTITLLLSKEIQVNKNLSVYNISPIILKEKKSYINKNEKINCKIIREFFYSSEYSLNKIYNNSNVHKYHIKLNYLAFFINGHMTYSVDIFCNNYEKLNISKDKIYFLNINKNYLIKNIFIETTLYFIEYVFSHIPEIATFIKANKYNKNKRNKNTFDIYKILCYEVNENEYKLKKKIKIKKNGKFVLKIFIFPKENILFLYSYENKISEKIGKICNPIVVKFFKQDKYYETFLESSYLGVYDN</sequence>
<protein>
    <submittedName>
        <fullName evidence="1">Uncharacterized protein</fullName>
    </submittedName>
</protein>
<evidence type="ECO:0000313" key="2">
    <source>
        <dbReference type="Proteomes" id="UP000290582"/>
    </source>
</evidence>
<reference evidence="1 2" key="1">
    <citation type="submission" date="2019-01" db="EMBL/GenBank/DDBJ databases">
        <authorList>
            <person name="Ramaprasad A."/>
        </authorList>
    </citation>
    <scope>NUCLEOTIDE SEQUENCE [LARGE SCALE GENOMIC DNA]</scope>
</reference>